<evidence type="ECO:0000313" key="3">
    <source>
        <dbReference type="Proteomes" id="UP001589896"/>
    </source>
</evidence>
<proteinExistence type="predicted"/>
<evidence type="ECO:0008006" key="4">
    <source>
        <dbReference type="Google" id="ProtNLM"/>
    </source>
</evidence>
<keyword evidence="1" id="KW-0472">Membrane</keyword>
<comment type="caution">
    <text evidence="2">The sequence shown here is derived from an EMBL/GenBank/DDBJ whole genome shotgun (WGS) entry which is preliminary data.</text>
</comment>
<keyword evidence="3" id="KW-1185">Reference proteome</keyword>
<organism evidence="2 3">
    <name type="scientific">Lysobacter korlensis</name>
    <dbReference type="NCBI Taxonomy" id="553636"/>
    <lineage>
        <taxon>Bacteria</taxon>
        <taxon>Pseudomonadati</taxon>
        <taxon>Pseudomonadota</taxon>
        <taxon>Gammaproteobacteria</taxon>
        <taxon>Lysobacterales</taxon>
        <taxon>Lysobacteraceae</taxon>
        <taxon>Lysobacter</taxon>
    </lineage>
</organism>
<dbReference type="EMBL" id="JBHLTG010000003">
    <property type="protein sequence ID" value="MFC0679327.1"/>
    <property type="molecule type" value="Genomic_DNA"/>
</dbReference>
<dbReference type="RefSeq" id="WP_386669971.1">
    <property type="nucleotide sequence ID" value="NZ_JBHLTG010000003.1"/>
</dbReference>
<evidence type="ECO:0000313" key="2">
    <source>
        <dbReference type="EMBL" id="MFC0679327.1"/>
    </source>
</evidence>
<evidence type="ECO:0000256" key="1">
    <source>
        <dbReference type="SAM" id="Phobius"/>
    </source>
</evidence>
<name>A0ABV6RQR2_9GAMM</name>
<reference evidence="2 3" key="1">
    <citation type="submission" date="2024-09" db="EMBL/GenBank/DDBJ databases">
        <authorList>
            <person name="Sun Q."/>
            <person name="Mori K."/>
        </authorList>
    </citation>
    <scope>NUCLEOTIDE SEQUENCE [LARGE SCALE GENOMIC DNA]</scope>
    <source>
        <strain evidence="2 3">KCTC 23076</strain>
    </source>
</reference>
<keyword evidence="1" id="KW-1133">Transmembrane helix</keyword>
<protein>
    <recommendedName>
        <fullName evidence="4">SHOCT domain-containing protein</fullName>
    </recommendedName>
</protein>
<gene>
    <name evidence="2" type="ORF">ACFFGH_15945</name>
</gene>
<keyword evidence="1" id="KW-0812">Transmembrane</keyword>
<sequence>MEIKQKRTSNRIRYVFGEDELQYSWEDGSGSRSFSVQYTDITRDRQTLVERNEWLRNVGLLWLALGVVTTGLAWFNKGQLDPSLWLFIGAGCYGVYRVRATGFTILPSDKGNLLVIDGDEGKRIIGEIESRRAAQFLREYDFMPENDTPEQLRGRFKWLHKEGALSDEELQRRLAVVDARDPGRMQSELAPARAVLN</sequence>
<feature type="transmembrane region" description="Helical" evidence="1">
    <location>
        <begin position="54"/>
        <end position="76"/>
    </location>
</feature>
<accession>A0ABV6RQR2</accession>
<dbReference type="Proteomes" id="UP001589896">
    <property type="component" value="Unassembled WGS sequence"/>
</dbReference>